<dbReference type="SUPFAM" id="SSF56349">
    <property type="entry name" value="DNA breaking-rejoining enzymes"/>
    <property type="match status" value="1"/>
</dbReference>
<dbReference type="PANTHER" id="PTHR30349:SF87">
    <property type="entry name" value="TRANSPOSASE A"/>
    <property type="match status" value="1"/>
</dbReference>
<dbReference type="InterPro" id="IPR013762">
    <property type="entry name" value="Integrase-like_cat_sf"/>
</dbReference>
<keyword evidence="1" id="KW-0233">DNA recombination</keyword>
<evidence type="ECO:0000256" key="1">
    <source>
        <dbReference type="ARBA" id="ARBA00023172"/>
    </source>
</evidence>
<proteinExistence type="predicted"/>
<dbReference type="GO" id="GO:0015074">
    <property type="term" value="P:DNA integration"/>
    <property type="evidence" value="ECO:0007669"/>
    <property type="project" value="InterPro"/>
</dbReference>
<dbReference type="PANTHER" id="PTHR30349">
    <property type="entry name" value="PHAGE INTEGRASE-RELATED"/>
    <property type="match status" value="1"/>
</dbReference>
<dbReference type="AlphaFoldDB" id="A0A7V4KEI5"/>
<dbReference type="GO" id="GO:0006310">
    <property type="term" value="P:DNA recombination"/>
    <property type="evidence" value="ECO:0007669"/>
    <property type="project" value="UniProtKB-KW"/>
</dbReference>
<dbReference type="Pfam" id="PF00589">
    <property type="entry name" value="Phage_integrase"/>
    <property type="match status" value="1"/>
</dbReference>
<accession>A0A7V4KEI5</accession>
<protein>
    <submittedName>
        <fullName evidence="3">Site-specific integrase</fullName>
    </submittedName>
</protein>
<dbReference type="InterPro" id="IPR002104">
    <property type="entry name" value="Integrase_catalytic"/>
</dbReference>
<reference evidence="3" key="1">
    <citation type="journal article" date="2020" name="mSystems">
        <title>Genome- and Community-Level Interaction Insights into Carbon Utilization and Element Cycling Functions of Hydrothermarchaeota in Hydrothermal Sediment.</title>
        <authorList>
            <person name="Zhou Z."/>
            <person name="Liu Y."/>
            <person name="Xu W."/>
            <person name="Pan J."/>
            <person name="Luo Z.H."/>
            <person name="Li M."/>
        </authorList>
    </citation>
    <scope>NUCLEOTIDE SEQUENCE [LARGE SCALE GENOMIC DNA]</scope>
    <source>
        <strain evidence="3">SpSt-61</strain>
    </source>
</reference>
<dbReference type="CDD" id="cd00397">
    <property type="entry name" value="DNA_BRE_C"/>
    <property type="match status" value="1"/>
</dbReference>
<dbReference type="GO" id="GO:0003677">
    <property type="term" value="F:DNA binding"/>
    <property type="evidence" value="ECO:0007669"/>
    <property type="project" value="InterPro"/>
</dbReference>
<evidence type="ECO:0000259" key="2">
    <source>
        <dbReference type="PROSITE" id="PS51898"/>
    </source>
</evidence>
<dbReference type="Gene3D" id="1.10.443.10">
    <property type="entry name" value="Intergrase catalytic core"/>
    <property type="match status" value="1"/>
</dbReference>
<comment type="caution">
    <text evidence="3">The sequence shown here is derived from an EMBL/GenBank/DDBJ whole genome shotgun (WGS) entry which is preliminary data.</text>
</comment>
<sequence>MVKRDRDLNKSKTVRPRHTDFCSMPKQPSLYSVPVSSHMKHVEELKKVADRKLEKLKADSSINQNSKAVFLKYLEHKLAENISISRYFRVIFAFSHILKNFSSIDFSTLTQEQADKIWVWLNKQNWKDWTKYTNSQVFKNFVKWLNKTYKLNIDTSNWKSVNPKNSLMPEYLITEEELNKLINATDDVQDRLLIGLLYESGCRIGEILSLQLKNVSFNNYGAKLIVKGKTGQRVVFIVWFANLLKQFVESHPFKNDPEAPLFYYKNREDKLLGLTYPVFRMRLKRLCEKTGIKKRIHPHLFRHTRLTELSKKLPEQILKRIAGWVPDSRMAEIYLHLSARDVEESLLEKVYGIKTAENEKEQNFVVCPKCGELNAPNLTICWRCKTDLKENKLVEKALSEEEIKKVEEWAEVLIEFFKKLEKANPELWKVLLQVLKEKNKEYLLTQV</sequence>
<dbReference type="PROSITE" id="PS51898">
    <property type="entry name" value="TYR_RECOMBINASE"/>
    <property type="match status" value="1"/>
</dbReference>
<name>A0A7V4KEI5_FERPE</name>
<gene>
    <name evidence="3" type="ORF">ENT78_09375</name>
</gene>
<evidence type="ECO:0000313" key="3">
    <source>
        <dbReference type="EMBL" id="HGU53711.1"/>
    </source>
</evidence>
<dbReference type="EMBL" id="DSZZ01000440">
    <property type="protein sequence ID" value="HGU53711.1"/>
    <property type="molecule type" value="Genomic_DNA"/>
</dbReference>
<dbReference type="InterPro" id="IPR050090">
    <property type="entry name" value="Tyrosine_recombinase_XerCD"/>
</dbReference>
<dbReference type="InterPro" id="IPR011010">
    <property type="entry name" value="DNA_brk_join_enz"/>
</dbReference>
<organism evidence="3">
    <name type="scientific">Fervidobacterium pennivorans</name>
    <dbReference type="NCBI Taxonomy" id="93466"/>
    <lineage>
        <taxon>Bacteria</taxon>
        <taxon>Thermotogati</taxon>
        <taxon>Thermotogota</taxon>
        <taxon>Thermotogae</taxon>
        <taxon>Thermotogales</taxon>
        <taxon>Fervidobacteriaceae</taxon>
        <taxon>Fervidobacterium</taxon>
    </lineage>
</organism>
<feature type="domain" description="Tyr recombinase" evidence="2">
    <location>
        <begin position="167"/>
        <end position="347"/>
    </location>
</feature>